<keyword evidence="1" id="KW-0677">Repeat</keyword>
<evidence type="ECO:0000256" key="1">
    <source>
        <dbReference type="ARBA" id="ARBA00022737"/>
    </source>
</evidence>
<organism evidence="4 5">
    <name type="scientific">Tuber magnatum</name>
    <name type="common">white Piedmont truffle</name>
    <dbReference type="NCBI Taxonomy" id="42249"/>
    <lineage>
        <taxon>Eukaryota</taxon>
        <taxon>Fungi</taxon>
        <taxon>Dikarya</taxon>
        <taxon>Ascomycota</taxon>
        <taxon>Pezizomycotina</taxon>
        <taxon>Pezizomycetes</taxon>
        <taxon>Pezizales</taxon>
        <taxon>Tuberaceae</taxon>
        <taxon>Tuber</taxon>
    </lineage>
</organism>
<protein>
    <submittedName>
        <fullName evidence="4">Ankyrin</fullName>
    </submittedName>
</protein>
<comment type="caution">
    <text evidence="4">The sequence shown here is derived from an EMBL/GenBank/DDBJ whole genome shotgun (WGS) entry which is preliminary data.</text>
</comment>
<dbReference type="PROSITE" id="PS50297">
    <property type="entry name" value="ANK_REP_REGION"/>
    <property type="match status" value="1"/>
</dbReference>
<gene>
    <name evidence="4" type="ORF">C7212DRAFT_112275</name>
</gene>
<feature type="repeat" description="ANK" evidence="3">
    <location>
        <begin position="34"/>
        <end position="67"/>
    </location>
</feature>
<evidence type="ECO:0000313" key="5">
    <source>
        <dbReference type="Proteomes" id="UP000246991"/>
    </source>
</evidence>
<keyword evidence="2 3" id="KW-0040">ANK repeat</keyword>
<dbReference type="Pfam" id="PF12796">
    <property type="entry name" value="Ank_2"/>
    <property type="match status" value="1"/>
</dbReference>
<feature type="non-terminal residue" evidence="4">
    <location>
        <position position="1"/>
    </location>
</feature>
<dbReference type="PROSITE" id="PS50088">
    <property type="entry name" value="ANK_REPEAT"/>
    <property type="match status" value="2"/>
</dbReference>
<dbReference type="AlphaFoldDB" id="A0A317SNC6"/>
<dbReference type="STRING" id="42249.A0A317SNC6"/>
<keyword evidence="5" id="KW-1185">Reference proteome</keyword>
<evidence type="ECO:0000256" key="2">
    <source>
        <dbReference type="ARBA" id="ARBA00023043"/>
    </source>
</evidence>
<evidence type="ECO:0000313" key="4">
    <source>
        <dbReference type="EMBL" id="PWW74681.1"/>
    </source>
</evidence>
<sequence length="89" mass="9591">GWTFLALAAAEGKATITRMVLERNDIYTNFPVGEGLTPLTAAIRAGKADTIKALIEKPGVNINSQDRYGGTPLHWAAKQQREGVVTLLL</sequence>
<dbReference type="SUPFAM" id="SSF48403">
    <property type="entry name" value="Ankyrin repeat"/>
    <property type="match status" value="1"/>
</dbReference>
<dbReference type="OrthoDB" id="341259at2759"/>
<dbReference type="PANTHER" id="PTHR24198:SF165">
    <property type="entry name" value="ANKYRIN REPEAT-CONTAINING PROTEIN-RELATED"/>
    <property type="match status" value="1"/>
</dbReference>
<reference evidence="4 5" key="1">
    <citation type="submission" date="2018-03" db="EMBL/GenBank/DDBJ databases">
        <title>Genomes of Pezizomycetes fungi and the evolution of truffles.</title>
        <authorList>
            <person name="Murat C."/>
            <person name="Payen T."/>
            <person name="Noel B."/>
            <person name="Kuo A."/>
            <person name="Martin F.M."/>
        </authorList>
    </citation>
    <scope>NUCLEOTIDE SEQUENCE [LARGE SCALE GENOMIC DNA]</scope>
    <source>
        <strain evidence="4">091103-1</strain>
    </source>
</reference>
<dbReference type="EMBL" id="PYWC01000058">
    <property type="protein sequence ID" value="PWW74681.1"/>
    <property type="molecule type" value="Genomic_DNA"/>
</dbReference>
<evidence type="ECO:0000256" key="3">
    <source>
        <dbReference type="PROSITE-ProRule" id="PRU00023"/>
    </source>
</evidence>
<name>A0A317SNC6_9PEZI</name>
<accession>A0A317SNC6</accession>
<proteinExistence type="predicted"/>
<feature type="non-terminal residue" evidence="4">
    <location>
        <position position="89"/>
    </location>
</feature>
<dbReference type="InterPro" id="IPR002110">
    <property type="entry name" value="Ankyrin_rpt"/>
</dbReference>
<dbReference type="InterPro" id="IPR036770">
    <property type="entry name" value="Ankyrin_rpt-contain_sf"/>
</dbReference>
<dbReference type="PANTHER" id="PTHR24198">
    <property type="entry name" value="ANKYRIN REPEAT AND PROTEIN KINASE DOMAIN-CONTAINING PROTEIN"/>
    <property type="match status" value="1"/>
</dbReference>
<dbReference type="Gene3D" id="1.25.40.20">
    <property type="entry name" value="Ankyrin repeat-containing domain"/>
    <property type="match status" value="1"/>
</dbReference>
<feature type="repeat" description="ANK" evidence="3">
    <location>
        <begin position="68"/>
        <end position="89"/>
    </location>
</feature>
<dbReference type="Proteomes" id="UP000246991">
    <property type="component" value="Unassembled WGS sequence"/>
</dbReference>